<name>A0A443IT76_9RHOB</name>
<dbReference type="Gene3D" id="1.20.120.530">
    <property type="entry name" value="GntR ligand-binding domain-like"/>
    <property type="match status" value="1"/>
</dbReference>
<dbReference type="Gene3D" id="1.10.10.10">
    <property type="entry name" value="Winged helix-like DNA-binding domain superfamily/Winged helix DNA-binding domain"/>
    <property type="match status" value="1"/>
</dbReference>
<evidence type="ECO:0000313" key="6">
    <source>
        <dbReference type="Proteomes" id="UP000285710"/>
    </source>
</evidence>
<dbReference type="GO" id="GO:0003677">
    <property type="term" value="F:DNA binding"/>
    <property type="evidence" value="ECO:0007669"/>
    <property type="project" value="UniProtKB-KW"/>
</dbReference>
<dbReference type="SMART" id="SM00345">
    <property type="entry name" value="HTH_GNTR"/>
    <property type="match status" value="1"/>
</dbReference>
<evidence type="ECO:0000256" key="3">
    <source>
        <dbReference type="ARBA" id="ARBA00023163"/>
    </source>
</evidence>
<reference evidence="5 6" key="2">
    <citation type="submission" date="2019-01" db="EMBL/GenBank/DDBJ databases">
        <authorList>
            <person name="Li Y."/>
        </authorList>
    </citation>
    <scope>NUCLEOTIDE SEQUENCE [LARGE SCALE GENOMIC DNA]</scope>
    <source>
        <strain evidence="5 6">2D-5</strain>
    </source>
</reference>
<dbReference type="SUPFAM" id="SSF46785">
    <property type="entry name" value="Winged helix' DNA-binding domain"/>
    <property type="match status" value="1"/>
</dbReference>
<proteinExistence type="predicted"/>
<dbReference type="GO" id="GO:0003700">
    <property type="term" value="F:DNA-binding transcription factor activity"/>
    <property type="evidence" value="ECO:0007669"/>
    <property type="project" value="InterPro"/>
</dbReference>
<dbReference type="InterPro" id="IPR008920">
    <property type="entry name" value="TF_FadR/GntR_C"/>
</dbReference>
<dbReference type="PROSITE" id="PS50949">
    <property type="entry name" value="HTH_GNTR"/>
    <property type="match status" value="1"/>
</dbReference>
<keyword evidence="3" id="KW-0804">Transcription</keyword>
<dbReference type="PANTHER" id="PTHR43537:SF20">
    <property type="entry name" value="HTH-TYPE TRANSCRIPTIONAL REPRESSOR GLAR"/>
    <property type="match status" value="1"/>
</dbReference>
<dbReference type="InterPro" id="IPR036388">
    <property type="entry name" value="WH-like_DNA-bd_sf"/>
</dbReference>
<dbReference type="AlphaFoldDB" id="A0A443IT76"/>
<comment type="caution">
    <text evidence="5">The sequence shown here is derived from an EMBL/GenBank/DDBJ whole genome shotgun (WGS) entry which is preliminary data.</text>
</comment>
<protein>
    <submittedName>
        <fullName evidence="5">GntR family transcriptional regulator</fullName>
    </submittedName>
</protein>
<organism evidence="5 6">
    <name type="scientific">Paenirhodobacter populi</name>
    <dbReference type="NCBI Taxonomy" id="2306993"/>
    <lineage>
        <taxon>Bacteria</taxon>
        <taxon>Pseudomonadati</taxon>
        <taxon>Pseudomonadota</taxon>
        <taxon>Alphaproteobacteria</taxon>
        <taxon>Rhodobacterales</taxon>
        <taxon>Rhodobacter group</taxon>
        <taxon>Paenirhodobacter</taxon>
    </lineage>
</organism>
<accession>A0A443IT76</accession>
<evidence type="ECO:0000256" key="2">
    <source>
        <dbReference type="ARBA" id="ARBA00023125"/>
    </source>
</evidence>
<dbReference type="Pfam" id="PF00392">
    <property type="entry name" value="GntR"/>
    <property type="match status" value="1"/>
</dbReference>
<dbReference type="InterPro" id="IPR011711">
    <property type="entry name" value="GntR_C"/>
</dbReference>
<dbReference type="SUPFAM" id="SSF48008">
    <property type="entry name" value="GntR ligand-binding domain-like"/>
    <property type="match status" value="1"/>
</dbReference>
<feature type="domain" description="HTH gntR-type" evidence="4">
    <location>
        <begin position="3"/>
        <end position="70"/>
    </location>
</feature>
<keyword evidence="2" id="KW-0238">DNA-binding</keyword>
<dbReference type="Proteomes" id="UP000285710">
    <property type="component" value="Unassembled WGS sequence"/>
</dbReference>
<dbReference type="PANTHER" id="PTHR43537">
    <property type="entry name" value="TRANSCRIPTIONAL REGULATOR, GNTR FAMILY"/>
    <property type="match status" value="1"/>
</dbReference>
<dbReference type="CDD" id="cd07377">
    <property type="entry name" value="WHTH_GntR"/>
    <property type="match status" value="1"/>
</dbReference>
<evidence type="ECO:0000256" key="1">
    <source>
        <dbReference type="ARBA" id="ARBA00023015"/>
    </source>
</evidence>
<keyword evidence="6" id="KW-1185">Reference proteome</keyword>
<dbReference type="Pfam" id="PF07729">
    <property type="entry name" value="FCD"/>
    <property type="match status" value="1"/>
</dbReference>
<keyword evidence="1" id="KW-0805">Transcription regulation</keyword>
<dbReference type="InterPro" id="IPR000524">
    <property type="entry name" value="Tscrpt_reg_HTH_GntR"/>
</dbReference>
<gene>
    <name evidence="5" type="ORF">D2T33_11700</name>
</gene>
<dbReference type="EMBL" id="SAUW01000011">
    <property type="protein sequence ID" value="RWR10994.1"/>
    <property type="molecule type" value="Genomic_DNA"/>
</dbReference>
<evidence type="ECO:0000259" key="4">
    <source>
        <dbReference type="PROSITE" id="PS50949"/>
    </source>
</evidence>
<dbReference type="SMART" id="SM00895">
    <property type="entry name" value="FCD"/>
    <property type="match status" value="1"/>
</dbReference>
<reference evidence="5 6" key="1">
    <citation type="submission" date="2019-01" db="EMBL/GenBank/DDBJ databases">
        <title>Sinorhodobacter populi sp. nov. isolated from the symptomatic bark tissue of Populus euramericana canker.</title>
        <authorList>
            <person name="Xu G."/>
        </authorList>
    </citation>
    <scope>NUCLEOTIDE SEQUENCE [LARGE SCALE GENOMIC DNA]</scope>
    <source>
        <strain evidence="5 6">2D-5</strain>
    </source>
</reference>
<sequence length="215" mass="23960">MAVSKTAALYSELKEELLNGGYAPGSKLAIDSLATDFEVSASAVREALSRLTSERLVEAMPQRGFTVAPVSRGDLIDLTGVRVDIEVRCLRSSVLLGDVEWEARILATWHRLSKTGATPEGRAHPDWPRLHAQFHDDLVSACDSLWWLRLRDQLYVQAERYRRILLPRARLERDIETEHCEIMDLALARKADAAAEALSAHLQRTAHDLLAAGLV</sequence>
<dbReference type="RefSeq" id="WP_128269887.1">
    <property type="nucleotide sequence ID" value="NZ_SAUW01000011.1"/>
</dbReference>
<dbReference type="InterPro" id="IPR036390">
    <property type="entry name" value="WH_DNA-bd_sf"/>
</dbReference>
<evidence type="ECO:0000313" key="5">
    <source>
        <dbReference type="EMBL" id="RWR10994.1"/>
    </source>
</evidence>